<dbReference type="HOGENOM" id="CLU_387416_0_0_1"/>
<organism evidence="2 3">
    <name type="scientific">Tilletiaria anomala (strain ATCC 24038 / CBS 436.72 / UBC 951)</name>
    <dbReference type="NCBI Taxonomy" id="1037660"/>
    <lineage>
        <taxon>Eukaryota</taxon>
        <taxon>Fungi</taxon>
        <taxon>Dikarya</taxon>
        <taxon>Basidiomycota</taxon>
        <taxon>Ustilaginomycotina</taxon>
        <taxon>Exobasidiomycetes</taxon>
        <taxon>Georgefischeriales</taxon>
        <taxon>Tilletiariaceae</taxon>
        <taxon>Tilletiaria</taxon>
    </lineage>
</organism>
<comment type="caution">
    <text evidence="2">The sequence shown here is derived from an EMBL/GenBank/DDBJ whole genome shotgun (WGS) entry which is preliminary data.</text>
</comment>
<feature type="compositionally biased region" description="Basic and acidic residues" evidence="1">
    <location>
        <begin position="349"/>
        <end position="363"/>
    </location>
</feature>
<evidence type="ECO:0000313" key="3">
    <source>
        <dbReference type="Proteomes" id="UP000027361"/>
    </source>
</evidence>
<sequence>MLRRGSRQATHLAFRDAVFAVLGTPSGGGSLEHRRRLSHAHAGSSWPVLDIPGLSLQQLVTQSLASHSHYHPETELLGARGQLARNQFPSLDFVPFRPPPPPCSDQPAKAKPNIGVSDMVQADMASQSNPIGLFPTKHPLPRLEQATQALLAHGDIVAAMSICARDVERLLLVRRRMHAQGVTLDNLVSAGHLSSLDTALDDLVAFLQQLVDQLSPTQTRSARSPFDDLTSLQQRFIRRWRPNQLSQEAVMSLSKEALVLFAASEVFDSFGVLGRRPPPKAASTMLSLFTEHFDRMALGAAADVMLTIYATDKTSKGQWESPAWRELMQQLALALGKAGKPEKAEQLFAERSDNYEGEPKRGDEEDAVADTDEESVLFRPRPGAAPTASKLRGDLANDPRIWATLIECRVEAGNLAHAEIWLQRYREYVAQADAATYADAAKPFVAMMRGAVRTKPNFIRKSPEFSAFSSEWRAAGFSDINIVRAYSVRAIKNMMQADEISLDIPALNLLVAFEASNAQIYAVADLLLQLGATLQMRNGIVHLQTYECLFRAQFSLVMHGLGRRVDAASVKQMWQRLEHAHIDMLASPSRLFQHLRSNRRLLLGKTGEKRGPSTNKLLVKLLNAAIKVLLAVGDDKGATEALEMFTEYDLEHDTVSCKNVFLGLLNLAQRQSGDKGSPQRLAKQLQSASVSHNSNAQSAPTIADLVDWVRQGM</sequence>
<reference evidence="2 3" key="1">
    <citation type="submission" date="2014-05" db="EMBL/GenBank/DDBJ databases">
        <title>Draft genome sequence of a rare smut relative, Tilletiaria anomala UBC 951.</title>
        <authorList>
            <consortium name="DOE Joint Genome Institute"/>
            <person name="Toome M."/>
            <person name="Kuo A."/>
            <person name="Henrissat B."/>
            <person name="Lipzen A."/>
            <person name="Tritt A."/>
            <person name="Yoshinaga Y."/>
            <person name="Zane M."/>
            <person name="Barry K."/>
            <person name="Grigoriev I.V."/>
            <person name="Spatafora J.W."/>
            <person name="Aimea M.C."/>
        </authorList>
    </citation>
    <scope>NUCLEOTIDE SEQUENCE [LARGE SCALE GENOMIC DNA]</scope>
    <source>
        <strain evidence="2 3">UBC 951</strain>
    </source>
</reference>
<gene>
    <name evidence="2" type="ORF">K437DRAFT_296256</name>
</gene>
<dbReference type="AlphaFoldDB" id="A0A066VEQ0"/>
<dbReference type="InParanoid" id="A0A066VEQ0"/>
<dbReference type="RefSeq" id="XP_013240825.1">
    <property type="nucleotide sequence ID" value="XM_013385371.1"/>
</dbReference>
<dbReference type="Proteomes" id="UP000027361">
    <property type="component" value="Unassembled WGS sequence"/>
</dbReference>
<accession>A0A066VEQ0</accession>
<evidence type="ECO:0000313" key="2">
    <source>
        <dbReference type="EMBL" id="KDN38778.1"/>
    </source>
</evidence>
<protein>
    <submittedName>
        <fullName evidence="2">Uncharacterized protein</fullName>
    </submittedName>
</protein>
<feature type="compositionally biased region" description="Acidic residues" evidence="1">
    <location>
        <begin position="364"/>
        <end position="375"/>
    </location>
</feature>
<evidence type="ECO:0000256" key="1">
    <source>
        <dbReference type="SAM" id="MobiDB-lite"/>
    </source>
</evidence>
<keyword evidence="3" id="KW-1185">Reference proteome</keyword>
<proteinExistence type="predicted"/>
<dbReference type="EMBL" id="JMSN01000113">
    <property type="protein sequence ID" value="KDN38778.1"/>
    <property type="molecule type" value="Genomic_DNA"/>
</dbReference>
<feature type="region of interest" description="Disordered" evidence="1">
    <location>
        <begin position="349"/>
        <end position="391"/>
    </location>
</feature>
<name>A0A066VEQ0_TILAU</name>
<dbReference type="GeneID" id="25267310"/>